<gene>
    <name evidence="2" type="ORF">BGE01nite_53690</name>
</gene>
<feature type="transmembrane region" description="Helical" evidence="1">
    <location>
        <begin position="131"/>
        <end position="149"/>
    </location>
</feature>
<protein>
    <submittedName>
        <fullName evidence="2">Membrane protein</fullName>
    </submittedName>
</protein>
<accession>A0A512MH66</accession>
<comment type="caution">
    <text evidence="2">The sequence shown here is derived from an EMBL/GenBank/DDBJ whole genome shotgun (WGS) entry which is preliminary data.</text>
</comment>
<dbReference type="InterPro" id="IPR009793">
    <property type="entry name" value="DUF1361"/>
</dbReference>
<evidence type="ECO:0000256" key="1">
    <source>
        <dbReference type="SAM" id="Phobius"/>
    </source>
</evidence>
<proteinExistence type="predicted"/>
<keyword evidence="1" id="KW-1133">Transmembrane helix</keyword>
<feature type="transmembrane region" description="Helical" evidence="1">
    <location>
        <begin position="61"/>
        <end position="80"/>
    </location>
</feature>
<feature type="transmembrane region" description="Helical" evidence="1">
    <location>
        <begin position="7"/>
        <end position="27"/>
    </location>
</feature>
<keyword evidence="1" id="KW-0472">Membrane</keyword>
<feature type="transmembrane region" description="Helical" evidence="1">
    <location>
        <begin position="33"/>
        <end position="54"/>
    </location>
</feature>
<name>A0A512MH66_9BACT</name>
<dbReference type="RefSeq" id="WP_146855618.1">
    <property type="nucleotide sequence ID" value="NZ_BKAG01000070.1"/>
</dbReference>
<keyword evidence="1" id="KW-0812">Transmembrane</keyword>
<reference evidence="2 3" key="1">
    <citation type="submission" date="2019-07" db="EMBL/GenBank/DDBJ databases">
        <title>Whole genome shotgun sequence of Brevifollis gellanilyticus NBRC 108608.</title>
        <authorList>
            <person name="Hosoyama A."/>
            <person name="Uohara A."/>
            <person name="Ohji S."/>
            <person name="Ichikawa N."/>
        </authorList>
    </citation>
    <scope>NUCLEOTIDE SEQUENCE [LARGE SCALE GENOMIC DNA]</scope>
    <source>
        <strain evidence="2 3">NBRC 108608</strain>
    </source>
</reference>
<dbReference type="Proteomes" id="UP000321577">
    <property type="component" value="Unassembled WGS sequence"/>
</dbReference>
<feature type="transmembrane region" description="Helical" evidence="1">
    <location>
        <begin position="185"/>
        <end position="204"/>
    </location>
</feature>
<evidence type="ECO:0000313" key="2">
    <source>
        <dbReference type="EMBL" id="GEP46078.1"/>
    </source>
</evidence>
<dbReference type="AlphaFoldDB" id="A0A512MH66"/>
<dbReference type="Pfam" id="PF07099">
    <property type="entry name" value="DUF1361"/>
    <property type="match status" value="1"/>
</dbReference>
<dbReference type="EMBL" id="BKAG01000070">
    <property type="protein sequence ID" value="GEP46078.1"/>
    <property type="molecule type" value="Genomic_DNA"/>
</dbReference>
<evidence type="ECO:0000313" key="3">
    <source>
        <dbReference type="Proteomes" id="UP000321577"/>
    </source>
</evidence>
<dbReference type="OrthoDB" id="4540541at2"/>
<organism evidence="2 3">
    <name type="scientific">Brevifollis gellanilyticus</name>
    <dbReference type="NCBI Taxonomy" id="748831"/>
    <lineage>
        <taxon>Bacteria</taxon>
        <taxon>Pseudomonadati</taxon>
        <taxon>Verrucomicrobiota</taxon>
        <taxon>Verrucomicrobiia</taxon>
        <taxon>Verrucomicrobiales</taxon>
        <taxon>Verrucomicrobiaceae</taxon>
    </lineage>
</organism>
<sequence>MPVFRPLAIAAIACVWCLSLLGFRFYWSNHGYFAFMGWNLFLAAIPLGSAALLAKVDRWRFGAPLVAGWLLFFPNAPYVLTDLLHLRARPGVPLWYDLLMLLSFALVSLWLGFQSLHMVQTWVARKTSRAMAWSFVGVSLLLSGFGIYLGRFLRWNSWDIVSNPIALLGDIWARFADPLSHGRTWGVTLGFGGLLLVAYLFWMFSVTTAATAASRDHAD</sequence>
<feature type="transmembrane region" description="Helical" evidence="1">
    <location>
        <begin position="92"/>
        <end position="111"/>
    </location>
</feature>
<keyword evidence="3" id="KW-1185">Reference proteome</keyword>